<dbReference type="PANTHER" id="PTHR30024">
    <property type="entry name" value="ALIPHATIC SULFONATES-BINDING PROTEIN-RELATED"/>
    <property type="match status" value="1"/>
</dbReference>
<accession>A0A9X1SXU6</accession>
<evidence type="ECO:0000256" key="4">
    <source>
        <dbReference type="ARBA" id="ARBA00022729"/>
    </source>
</evidence>
<keyword evidence="8" id="KW-1185">Reference proteome</keyword>
<reference evidence="7" key="1">
    <citation type="submission" date="2021-11" db="EMBL/GenBank/DDBJ databases">
        <title>Streptomyces corallinus and Kineosporia corallina sp. nov., two new coral-derived marine actinobacteria.</title>
        <authorList>
            <person name="Buangrab K."/>
            <person name="Sutthacheep M."/>
            <person name="Yeemin T."/>
            <person name="Harunari E."/>
            <person name="Igarashi Y."/>
            <person name="Sripreechasak P."/>
            <person name="Kanchanasin P."/>
            <person name="Tanasupawat S."/>
            <person name="Phongsopitanun W."/>
        </authorList>
    </citation>
    <scope>NUCLEOTIDE SEQUENCE</scope>
    <source>
        <strain evidence="7">JCM 31032</strain>
    </source>
</reference>
<dbReference type="NCBIfam" id="TIGR01728">
    <property type="entry name" value="SsuA_fam"/>
    <property type="match status" value="1"/>
</dbReference>
<dbReference type="Pfam" id="PF09084">
    <property type="entry name" value="NMT1"/>
    <property type="match status" value="1"/>
</dbReference>
<evidence type="ECO:0000256" key="2">
    <source>
        <dbReference type="ARBA" id="ARBA00010742"/>
    </source>
</evidence>
<protein>
    <submittedName>
        <fullName evidence="7">Aliphatic sulfonate ABC transporter substrate-binding protein</fullName>
    </submittedName>
</protein>
<feature type="domain" description="SsuA/THI5-like" evidence="6">
    <location>
        <begin position="61"/>
        <end position="268"/>
    </location>
</feature>
<organism evidence="7 8">
    <name type="scientific">Kineosporia babensis</name>
    <dbReference type="NCBI Taxonomy" id="499548"/>
    <lineage>
        <taxon>Bacteria</taxon>
        <taxon>Bacillati</taxon>
        <taxon>Actinomycetota</taxon>
        <taxon>Actinomycetes</taxon>
        <taxon>Kineosporiales</taxon>
        <taxon>Kineosporiaceae</taxon>
        <taxon>Kineosporia</taxon>
    </lineage>
</organism>
<gene>
    <name evidence="7" type="ORF">LR394_35390</name>
</gene>
<evidence type="ECO:0000256" key="1">
    <source>
        <dbReference type="ARBA" id="ARBA00004418"/>
    </source>
</evidence>
<dbReference type="SUPFAM" id="SSF53850">
    <property type="entry name" value="Periplasmic binding protein-like II"/>
    <property type="match status" value="1"/>
</dbReference>
<dbReference type="InterPro" id="IPR015168">
    <property type="entry name" value="SsuA/THI5"/>
</dbReference>
<dbReference type="AlphaFoldDB" id="A0A9X1SXU6"/>
<feature type="signal peptide" evidence="5">
    <location>
        <begin position="1"/>
        <end position="20"/>
    </location>
</feature>
<sequence length="342" mass="35869">MGRPRTAVTAAMILTFSALAACGGGSGSGVSGGSEINVAQSEAPADAVELSIAINPWIGYGPWYVAQAKGFDHENGIDLKFVNFVDNKDLYAAVASGRLDSTHALVSTALRFQATEVPLKVALFQDISTKADALIGAEGIGSVADLRGKKVAFEEGGGHEMLLRLALEKAGLSIEDVDAVPLAADKAGAALISGQVDAAVTYEPYISQTLKESAGASVVTSAGDFPGIISDVWEVSEKFAEENPEAVTGALAAWNKGVEFFRTNQDEAIKIVAEVAEVTPEELAETYGGVELYNTQESLEYLKSDFQPLAENILGIMKEQDSIEGDADPATLVDTSYLEGVK</sequence>
<comment type="subcellular location">
    <subcellularLocation>
        <location evidence="1">Periplasm</location>
    </subcellularLocation>
</comment>
<dbReference type="Gene3D" id="3.40.190.10">
    <property type="entry name" value="Periplasmic binding protein-like II"/>
    <property type="match status" value="2"/>
</dbReference>
<dbReference type="RefSeq" id="WP_231449046.1">
    <property type="nucleotide sequence ID" value="NZ_JAJOMB010000027.1"/>
</dbReference>
<dbReference type="GO" id="GO:0042626">
    <property type="term" value="F:ATPase-coupled transmembrane transporter activity"/>
    <property type="evidence" value="ECO:0007669"/>
    <property type="project" value="InterPro"/>
</dbReference>
<dbReference type="Proteomes" id="UP001138997">
    <property type="component" value="Unassembled WGS sequence"/>
</dbReference>
<comment type="caution">
    <text evidence="7">The sequence shown here is derived from an EMBL/GenBank/DDBJ whole genome shotgun (WGS) entry which is preliminary data.</text>
</comment>
<dbReference type="InterPro" id="IPR010067">
    <property type="entry name" value="ABC_SsuA_sub-bd"/>
</dbReference>
<evidence type="ECO:0000313" key="7">
    <source>
        <dbReference type="EMBL" id="MCD5316194.1"/>
    </source>
</evidence>
<proteinExistence type="inferred from homology"/>
<keyword evidence="3" id="KW-0813">Transport</keyword>
<dbReference type="EMBL" id="JAJOMB010000027">
    <property type="protein sequence ID" value="MCD5316194.1"/>
    <property type="molecule type" value="Genomic_DNA"/>
</dbReference>
<feature type="chain" id="PRO_5040939526" evidence="5">
    <location>
        <begin position="21"/>
        <end position="342"/>
    </location>
</feature>
<dbReference type="PANTHER" id="PTHR30024:SF47">
    <property type="entry name" value="TAURINE-BINDING PERIPLASMIC PROTEIN"/>
    <property type="match status" value="1"/>
</dbReference>
<evidence type="ECO:0000313" key="8">
    <source>
        <dbReference type="Proteomes" id="UP001138997"/>
    </source>
</evidence>
<name>A0A9X1SXU6_9ACTN</name>
<dbReference type="PROSITE" id="PS51257">
    <property type="entry name" value="PROKAR_LIPOPROTEIN"/>
    <property type="match status" value="1"/>
</dbReference>
<dbReference type="GO" id="GO:0042597">
    <property type="term" value="C:periplasmic space"/>
    <property type="evidence" value="ECO:0007669"/>
    <property type="project" value="UniProtKB-SubCell"/>
</dbReference>
<evidence type="ECO:0000259" key="6">
    <source>
        <dbReference type="Pfam" id="PF09084"/>
    </source>
</evidence>
<dbReference type="GO" id="GO:0016020">
    <property type="term" value="C:membrane"/>
    <property type="evidence" value="ECO:0007669"/>
    <property type="project" value="InterPro"/>
</dbReference>
<comment type="similarity">
    <text evidence="2">Belongs to the bacterial solute-binding protein SsuA/TauA family.</text>
</comment>
<keyword evidence="4 5" id="KW-0732">Signal</keyword>
<evidence type="ECO:0000256" key="5">
    <source>
        <dbReference type="SAM" id="SignalP"/>
    </source>
</evidence>
<evidence type="ECO:0000256" key="3">
    <source>
        <dbReference type="ARBA" id="ARBA00022448"/>
    </source>
</evidence>